<evidence type="ECO:0000313" key="9">
    <source>
        <dbReference type="Proteomes" id="UP000234530"/>
    </source>
</evidence>
<evidence type="ECO:0000256" key="1">
    <source>
        <dbReference type="ARBA" id="ARBA00004141"/>
    </source>
</evidence>
<feature type="transmembrane region" description="Helical" evidence="7">
    <location>
        <begin position="167"/>
        <end position="193"/>
    </location>
</feature>
<feature type="transmembrane region" description="Helical" evidence="7">
    <location>
        <begin position="199"/>
        <end position="219"/>
    </location>
</feature>
<evidence type="ECO:0000256" key="6">
    <source>
        <dbReference type="ARBA" id="ARBA00023136"/>
    </source>
</evidence>
<feature type="transmembrane region" description="Helical" evidence="7">
    <location>
        <begin position="6"/>
        <end position="26"/>
    </location>
</feature>
<dbReference type="OrthoDB" id="9810457at2"/>
<dbReference type="KEGG" id="pzh:CX676_08080"/>
<feature type="transmembrane region" description="Helical" evidence="7">
    <location>
        <begin position="293"/>
        <end position="314"/>
    </location>
</feature>
<feature type="transmembrane region" description="Helical" evidence="7">
    <location>
        <begin position="125"/>
        <end position="146"/>
    </location>
</feature>
<keyword evidence="6 7" id="KW-0472">Membrane</keyword>
<feature type="transmembrane region" description="Helical" evidence="7">
    <location>
        <begin position="96"/>
        <end position="119"/>
    </location>
</feature>
<keyword evidence="5 7" id="KW-1133">Transmembrane helix</keyword>
<dbReference type="RefSeq" id="WP_101752156.1">
    <property type="nucleotide sequence ID" value="NZ_CP025430.1"/>
</dbReference>
<dbReference type="GO" id="GO:0055085">
    <property type="term" value="P:transmembrane transport"/>
    <property type="evidence" value="ECO:0007669"/>
    <property type="project" value="InterPro"/>
</dbReference>
<dbReference type="PANTHER" id="PTHR36838">
    <property type="entry name" value="AUXIN EFFLUX CARRIER FAMILY PROTEIN"/>
    <property type="match status" value="1"/>
</dbReference>
<dbReference type="PANTHER" id="PTHR36838:SF3">
    <property type="entry name" value="TRANSPORTER AUXIN EFFLUX CARRIER EC FAMILY"/>
    <property type="match status" value="1"/>
</dbReference>
<dbReference type="AlphaFoldDB" id="A0A2H5EXT1"/>
<evidence type="ECO:0000256" key="2">
    <source>
        <dbReference type="ARBA" id="ARBA00022448"/>
    </source>
</evidence>
<feature type="transmembrane region" description="Helical" evidence="7">
    <location>
        <begin position="63"/>
        <end position="84"/>
    </location>
</feature>
<organism evidence="8 9">
    <name type="scientific">Paracoccus zhejiangensis</name>
    <dbReference type="NCBI Taxonomy" id="1077935"/>
    <lineage>
        <taxon>Bacteria</taxon>
        <taxon>Pseudomonadati</taxon>
        <taxon>Pseudomonadota</taxon>
        <taxon>Alphaproteobacteria</taxon>
        <taxon>Rhodobacterales</taxon>
        <taxon>Paracoccaceae</taxon>
        <taxon>Paracoccus</taxon>
    </lineage>
</organism>
<dbReference type="GO" id="GO:0016020">
    <property type="term" value="C:membrane"/>
    <property type="evidence" value="ECO:0007669"/>
    <property type="project" value="UniProtKB-SubCell"/>
</dbReference>
<name>A0A2H5EXT1_9RHOB</name>
<keyword evidence="9" id="KW-1185">Reference proteome</keyword>
<proteinExistence type="predicted"/>
<evidence type="ECO:0000256" key="5">
    <source>
        <dbReference type="ARBA" id="ARBA00022989"/>
    </source>
</evidence>
<comment type="subcellular location">
    <subcellularLocation>
        <location evidence="1">Membrane</location>
        <topology evidence="1">Multi-pass membrane protein</topology>
    </subcellularLocation>
</comment>
<dbReference type="InterPro" id="IPR004776">
    <property type="entry name" value="Mem_transp_PIN-like"/>
</dbReference>
<accession>A0A2H5EXT1</accession>
<sequence>MLEILSITGVIFLLMATGFVSVRLGVFSPDDIKALGKFVVNLALPALILRAVSSRSLGEIANLGYLGAVLFGSLAVFWLGYLWLRRVSGETAAASTFGAMGMSCANSGFIGYPVLLMVLPEVASVALALNMIVENLVMIPLVLIMAEYTRGEGVAGGKLLRQIALRLARNPIVIALLLGLAISVSGVTLPSVIARPIDMFASASAAVSLAVIGGTLASLRPSALSASVLAVVAGKLVIHPLAVALGLGLMVVIGLGVGNAQLAAAAVIIASTPVMAIYPILAQRYGEDQSASLAMLVMTALSFLSISAVLAILIG</sequence>
<evidence type="ECO:0000256" key="7">
    <source>
        <dbReference type="SAM" id="Phobius"/>
    </source>
</evidence>
<feature type="transmembrane region" description="Helical" evidence="7">
    <location>
        <begin position="262"/>
        <end position="281"/>
    </location>
</feature>
<feature type="transmembrane region" description="Helical" evidence="7">
    <location>
        <begin position="226"/>
        <end position="256"/>
    </location>
</feature>
<protein>
    <submittedName>
        <fullName evidence="8">Permease</fullName>
    </submittedName>
</protein>
<dbReference type="Proteomes" id="UP000234530">
    <property type="component" value="Chromosome"/>
</dbReference>
<keyword evidence="3" id="KW-1003">Cell membrane</keyword>
<gene>
    <name evidence="8" type="ORF">CX676_08080</name>
</gene>
<dbReference type="EMBL" id="CP025430">
    <property type="protein sequence ID" value="AUH64116.1"/>
    <property type="molecule type" value="Genomic_DNA"/>
</dbReference>
<evidence type="ECO:0000313" key="8">
    <source>
        <dbReference type="EMBL" id="AUH64116.1"/>
    </source>
</evidence>
<reference evidence="8 9" key="1">
    <citation type="journal article" date="2013" name="Antonie Van Leeuwenhoek">
        <title>Paracoccus zhejiangensis sp. nov., isolated from activated sludge in wastewater-treatment system.</title>
        <authorList>
            <person name="Wu Z.G."/>
            <person name="Zhang D.F."/>
            <person name="Liu Y.L."/>
            <person name="Wang F."/>
            <person name="Jiang X."/>
            <person name="Li C."/>
            <person name="Li S.P."/>
            <person name="Hong Q."/>
            <person name="Li W.J."/>
        </authorList>
    </citation>
    <scope>NUCLEOTIDE SEQUENCE [LARGE SCALE GENOMIC DNA]</scope>
    <source>
        <strain evidence="8 9">J6</strain>
    </source>
</reference>
<keyword evidence="2" id="KW-0813">Transport</keyword>
<evidence type="ECO:0000256" key="4">
    <source>
        <dbReference type="ARBA" id="ARBA00022692"/>
    </source>
</evidence>
<dbReference type="Pfam" id="PF03547">
    <property type="entry name" value="Mem_trans"/>
    <property type="match status" value="1"/>
</dbReference>
<evidence type="ECO:0000256" key="3">
    <source>
        <dbReference type="ARBA" id="ARBA00022475"/>
    </source>
</evidence>
<keyword evidence="4 7" id="KW-0812">Transmembrane</keyword>